<reference evidence="1" key="1">
    <citation type="submission" date="2019-08" db="EMBL/GenBank/DDBJ databases">
        <authorList>
            <person name="Kucharzyk K."/>
            <person name="Murdoch R.W."/>
            <person name="Higgins S."/>
            <person name="Loffler F."/>
        </authorList>
    </citation>
    <scope>NUCLEOTIDE SEQUENCE</scope>
</reference>
<evidence type="ECO:0000313" key="1">
    <source>
        <dbReference type="EMBL" id="MPL77261.1"/>
    </source>
</evidence>
<accession>A0A644UEG0</accession>
<comment type="caution">
    <text evidence="1">The sequence shown here is derived from an EMBL/GenBank/DDBJ whole genome shotgun (WGS) entry which is preliminary data.</text>
</comment>
<gene>
    <name evidence="1" type="ORF">SDC9_23114</name>
</gene>
<protein>
    <recommendedName>
        <fullName evidence="2">Outer membrane protein beta-barrel domain-containing protein</fullName>
    </recommendedName>
</protein>
<name>A0A644UEG0_9ZZZZ</name>
<dbReference type="EMBL" id="VSSQ01000105">
    <property type="protein sequence ID" value="MPL77261.1"/>
    <property type="molecule type" value="Genomic_DNA"/>
</dbReference>
<evidence type="ECO:0008006" key="2">
    <source>
        <dbReference type="Google" id="ProtNLM"/>
    </source>
</evidence>
<dbReference type="AlphaFoldDB" id="A0A644UEG0"/>
<sequence length="241" mass="27875">MIKKRALLIVLCLFTTYSYSQEIKHNYFGLGFGANVYPIGNSYNQTSNSFADIFEESLFMEGGEVVNSGSLNFSFIYEYCFNNRISISLEPTYTFTLLQFEGSTDYLSYGYVKTGTATYLIHQINIPFIFNYKFPLSETNSNFLLGLGASMFLNIPTKEAIYEFGNENLDHFYKIESNSATPNIILRAGYEINSKNKVQIVFQYNYGVLKSNWYNFSNPTINKDFEKFRVSRFDVGLRFFF</sequence>
<proteinExistence type="predicted"/>
<organism evidence="1">
    <name type="scientific">bioreactor metagenome</name>
    <dbReference type="NCBI Taxonomy" id="1076179"/>
    <lineage>
        <taxon>unclassified sequences</taxon>
        <taxon>metagenomes</taxon>
        <taxon>ecological metagenomes</taxon>
    </lineage>
</organism>